<proteinExistence type="predicted"/>
<accession>A0A4R5KNQ4</accession>
<dbReference type="InterPro" id="IPR001387">
    <property type="entry name" value="Cro/C1-type_HTH"/>
</dbReference>
<dbReference type="PROSITE" id="PS50943">
    <property type="entry name" value="HTH_CROC1"/>
    <property type="match status" value="1"/>
</dbReference>
<protein>
    <submittedName>
        <fullName evidence="2">XRE family transcriptional regulator</fullName>
    </submittedName>
</protein>
<feature type="domain" description="HTH cro/C1-type" evidence="1">
    <location>
        <begin position="40"/>
        <end position="72"/>
    </location>
</feature>
<gene>
    <name evidence="2" type="ORF">E1809_09275</name>
</gene>
<dbReference type="Proteomes" id="UP000295511">
    <property type="component" value="Unassembled WGS sequence"/>
</dbReference>
<dbReference type="Gene3D" id="1.10.260.40">
    <property type="entry name" value="lambda repressor-like DNA-binding domains"/>
    <property type="match status" value="1"/>
</dbReference>
<comment type="caution">
    <text evidence="2">The sequence shown here is derived from an EMBL/GenBank/DDBJ whole genome shotgun (WGS) entry which is preliminary data.</text>
</comment>
<organism evidence="2 3">
    <name type="scientific">Arthrobacter terricola</name>
    <dbReference type="NCBI Taxonomy" id="2547396"/>
    <lineage>
        <taxon>Bacteria</taxon>
        <taxon>Bacillati</taxon>
        <taxon>Actinomycetota</taxon>
        <taxon>Actinomycetes</taxon>
        <taxon>Micrococcales</taxon>
        <taxon>Micrococcaceae</taxon>
        <taxon>Arthrobacter</taxon>
    </lineage>
</organism>
<dbReference type="AlphaFoldDB" id="A0A4R5KNQ4"/>
<reference evidence="2 3" key="1">
    <citation type="submission" date="2019-03" db="EMBL/GenBank/DDBJ databases">
        <title>Whole genome sequence of Arthrobacter sp JH1-1.</title>
        <authorList>
            <person name="Trinh H.N."/>
        </authorList>
    </citation>
    <scope>NUCLEOTIDE SEQUENCE [LARGE SCALE GENOMIC DNA]</scope>
    <source>
        <strain evidence="2 3">JH1-1</strain>
    </source>
</reference>
<evidence type="ECO:0000259" key="1">
    <source>
        <dbReference type="PROSITE" id="PS50943"/>
    </source>
</evidence>
<evidence type="ECO:0000313" key="3">
    <source>
        <dbReference type="Proteomes" id="UP000295511"/>
    </source>
</evidence>
<dbReference type="InterPro" id="IPR010982">
    <property type="entry name" value="Lambda_DNA-bd_dom_sf"/>
</dbReference>
<keyword evidence="3" id="KW-1185">Reference proteome</keyword>
<dbReference type="GO" id="GO:0003677">
    <property type="term" value="F:DNA binding"/>
    <property type="evidence" value="ECO:0007669"/>
    <property type="project" value="InterPro"/>
</dbReference>
<dbReference type="EMBL" id="SMRU01000009">
    <property type="protein sequence ID" value="TDF96902.1"/>
    <property type="molecule type" value="Genomic_DNA"/>
</dbReference>
<dbReference type="CDD" id="cd00093">
    <property type="entry name" value="HTH_XRE"/>
    <property type="match status" value="1"/>
</dbReference>
<evidence type="ECO:0000313" key="2">
    <source>
        <dbReference type="EMBL" id="TDF96902.1"/>
    </source>
</evidence>
<sequence>MNTLESRFAEAVWRCRNGLRLSQIDLAALMQDSGWDNANQAQVSRIERGERHVSLGEAAALARILGFSLSEVVDGKEVSPSPAASERLLLDEVQGTLSQLALKIELTQRALKYGIAIKDGIPHLKEA</sequence>
<dbReference type="Pfam" id="PF01381">
    <property type="entry name" value="HTH_3"/>
    <property type="match status" value="1"/>
</dbReference>
<dbReference type="OrthoDB" id="4955132at2"/>
<dbReference type="RefSeq" id="WP_133203950.1">
    <property type="nucleotide sequence ID" value="NZ_SMRU01000009.1"/>
</dbReference>
<dbReference type="SUPFAM" id="SSF47413">
    <property type="entry name" value="lambda repressor-like DNA-binding domains"/>
    <property type="match status" value="1"/>
</dbReference>
<name>A0A4R5KNQ4_9MICC</name>